<gene>
    <name evidence="1" type="ORF">NT2_02_02330</name>
</gene>
<dbReference type="OrthoDB" id="7550365at2"/>
<evidence type="ECO:0000313" key="1">
    <source>
        <dbReference type="EMBL" id="GAD48151.1"/>
    </source>
</evidence>
<dbReference type="EMBL" id="BASZ01000002">
    <property type="protein sequence ID" value="GAD48151.1"/>
    <property type="molecule type" value="Genomic_DNA"/>
</dbReference>
<dbReference type="AlphaFoldDB" id="U2Y4V7"/>
<comment type="caution">
    <text evidence="1">The sequence shown here is derived from an EMBL/GenBank/DDBJ whole genome shotgun (WGS) entry which is preliminary data.</text>
</comment>
<reference evidence="1 2" key="1">
    <citation type="submission" date="2013-09" db="EMBL/GenBank/DDBJ databases">
        <title>Whole genome shotgun sequence of Novosphingobium tardaugens NBRC 16725.</title>
        <authorList>
            <person name="Isaki S."/>
            <person name="Hosoyama A."/>
            <person name="Tsuchikane K."/>
            <person name="Katsumata H."/>
            <person name="Ando Y."/>
            <person name="Yamazaki S."/>
            <person name="Fujita N."/>
        </authorList>
    </citation>
    <scope>NUCLEOTIDE SEQUENCE [LARGE SCALE GENOMIC DNA]</scope>
    <source>
        <strain evidence="1 2">NBRC 16725</strain>
    </source>
</reference>
<evidence type="ECO:0000313" key="2">
    <source>
        <dbReference type="Proteomes" id="UP000016568"/>
    </source>
</evidence>
<dbReference type="RefSeq" id="WP_021689058.1">
    <property type="nucleotide sequence ID" value="NZ_BASZ01000002.1"/>
</dbReference>
<dbReference type="eggNOG" id="COG0729">
    <property type="taxonomic scope" value="Bacteria"/>
</dbReference>
<accession>U2Y4V7</accession>
<sequence>MKRLAVLAMVLALAACKKDEPAPSQKIAKAADTLIAKAAGENPAIMLGQGTYAPRDECATMPGAIEFRAQLNKVVADRDIEGLIALVANDVRLNFGGGAGANLLRSQLMQSDRSLWDELDEMLALGCAKNGQGGITIPWYFDQDFGSIDPMVGMLVRGENVPLMSAPDGDSDELRKLSWDVVELTDGFQPTAPFQKVKLPDRTVGYIETSSLRSLIAYRLIASSRNGKWSITSLIAGD</sequence>
<dbReference type="KEGG" id="ntd:EGO55_00695"/>
<dbReference type="PROSITE" id="PS51257">
    <property type="entry name" value="PROKAR_LIPOPROTEIN"/>
    <property type="match status" value="1"/>
</dbReference>
<protein>
    <submittedName>
        <fullName evidence="1">Uncharacterized protein</fullName>
    </submittedName>
</protein>
<proteinExistence type="predicted"/>
<keyword evidence="2" id="KW-1185">Reference proteome</keyword>
<organism evidence="1 2">
    <name type="scientific">Caenibius tardaugens NBRC 16725</name>
    <dbReference type="NCBI Taxonomy" id="1219035"/>
    <lineage>
        <taxon>Bacteria</taxon>
        <taxon>Pseudomonadati</taxon>
        <taxon>Pseudomonadota</taxon>
        <taxon>Alphaproteobacteria</taxon>
        <taxon>Sphingomonadales</taxon>
        <taxon>Erythrobacteraceae</taxon>
        <taxon>Caenibius</taxon>
    </lineage>
</organism>
<dbReference type="Proteomes" id="UP000016568">
    <property type="component" value="Unassembled WGS sequence"/>
</dbReference>
<name>U2Y4V7_9SPHN</name>